<comment type="caution">
    <text evidence="15">The sequence shown here is derived from an EMBL/GenBank/DDBJ whole genome shotgun (WGS) entry which is preliminary data.</text>
</comment>
<organism evidence="15 16">
    <name type="scientific">Kineococcus xinjiangensis</name>
    <dbReference type="NCBI Taxonomy" id="512762"/>
    <lineage>
        <taxon>Bacteria</taxon>
        <taxon>Bacillati</taxon>
        <taxon>Actinomycetota</taxon>
        <taxon>Actinomycetes</taxon>
        <taxon>Kineosporiales</taxon>
        <taxon>Kineosporiaceae</taxon>
        <taxon>Kineococcus</taxon>
    </lineage>
</organism>
<dbReference type="Gene3D" id="3.10.580.10">
    <property type="entry name" value="CBS-domain"/>
    <property type="match status" value="1"/>
</dbReference>
<dbReference type="FunFam" id="3.10.580.10:FF:000002">
    <property type="entry name" value="Magnesium/cobalt efflux protein CorC"/>
    <property type="match status" value="1"/>
</dbReference>
<gene>
    <name evidence="15" type="ORF">CLV92_101404</name>
</gene>
<dbReference type="Pfam" id="PF00571">
    <property type="entry name" value="CBS"/>
    <property type="match status" value="2"/>
</dbReference>
<keyword evidence="5" id="KW-0677">Repeat</keyword>
<dbReference type="GO" id="GO:0050660">
    <property type="term" value="F:flavin adenine dinucleotide binding"/>
    <property type="evidence" value="ECO:0007669"/>
    <property type="project" value="InterPro"/>
</dbReference>
<sequence length="485" mass="51350">MIEWLLLLAGVLLTIGTAIFVAAEFSLVTLDRPTVERAVERGDARAGAVLPALRTLSTQLSGAQVGITLTTLLVGFLVEPSLAALLRSPLAAVGIEGPGASSVAVVVAVALATAFSMVVGELIPKNLALSLPLPTAGVVAPPQRAFTWAMRPLIAVLNGSANRFLRAVGVEPQEELSSARSASELASLVRRSAEQGTLDPGTANLLARTLIFGDQTAADVMTPRVRVQAVRREDSVADVVTLARSSGHSRFPVIGEDLDDIVGVVHLKAAVSVPPERRADVPAAAIMLEARRVPDTLRLDPLLLQLRERGLQLAVVVDEYGGTAGVVTLEDLVEEIVGEVADEHDRDRGGVRQHRDGTWSVPGLLRPDEVRDRLGVEVPDDPAYETLGGFVMARLGRIPAVGDEVVADDAVLQVVRMEGRRVDRLRVRRGQGGQEGVEPGQAGARPGAGAPHRPAGAHAARGHLDLRTAHRPSGATRVDREQVRR</sequence>
<evidence type="ECO:0000256" key="8">
    <source>
        <dbReference type="ARBA" id="ARBA00023136"/>
    </source>
</evidence>
<evidence type="ECO:0000256" key="10">
    <source>
        <dbReference type="PROSITE-ProRule" id="PRU01193"/>
    </source>
</evidence>
<dbReference type="InterPro" id="IPR046342">
    <property type="entry name" value="CBS_dom_sf"/>
</dbReference>
<accession>A0A2S6IWG7</accession>
<keyword evidence="7 9" id="KW-0129">CBS domain</keyword>
<keyword evidence="6 10" id="KW-1133">Transmembrane helix</keyword>
<feature type="domain" description="CBS" evidence="13">
    <location>
        <begin position="286"/>
        <end position="343"/>
    </location>
</feature>
<dbReference type="PROSITE" id="PS51846">
    <property type="entry name" value="CNNM"/>
    <property type="match status" value="1"/>
</dbReference>
<evidence type="ECO:0000313" key="15">
    <source>
        <dbReference type="EMBL" id="PPK98704.1"/>
    </source>
</evidence>
<evidence type="ECO:0000256" key="7">
    <source>
        <dbReference type="ARBA" id="ARBA00023122"/>
    </source>
</evidence>
<keyword evidence="8 10" id="KW-0472">Membrane</keyword>
<dbReference type="InterPro" id="IPR000644">
    <property type="entry name" value="CBS_dom"/>
</dbReference>
<dbReference type="CDD" id="cd04590">
    <property type="entry name" value="CBS_pair_CorC_HlyC_assoc"/>
    <property type="match status" value="1"/>
</dbReference>
<dbReference type="InterPro" id="IPR044751">
    <property type="entry name" value="Ion_transp-like_CBS"/>
</dbReference>
<dbReference type="SMART" id="SM01091">
    <property type="entry name" value="CorC_HlyC"/>
    <property type="match status" value="1"/>
</dbReference>
<dbReference type="PANTHER" id="PTHR43099:SF6">
    <property type="entry name" value="UPF0053 PROTEIN RV1842C"/>
    <property type="match status" value="1"/>
</dbReference>
<dbReference type="PROSITE" id="PS51371">
    <property type="entry name" value="CBS"/>
    <property type="match status" value="2"/>
</dbReference>
<dbReference type="EMBL" id="PTJD01000001">
    <property type="protein sequence ID" value="PPK98704.1"/>
    <property type="molecule type" value="Genomic_DNA"/>
</dbReference>
<evidence type="ECO:0000256" key="2">
    <source>
        <dbReference type="ARBA" id="ARBA00006337"/>
    </source>
</evidence>
<evidence type="ECO:0000259" key="14">
    <source>
        <dbReference type="PROSITE" id="PS51846"/>
    </source>
</evidence>
<evidence type="ECO:0000256" key="3">
    <source>
        <dbReference type="ARBA" id="ARBA00022475"/>
    </source>
</evidence>
<feature type="transmembrane region" description="Helical" evidence="12">
    <location>
        <begin position="98"/>
        <end position="119"/>
    </location>
</feature>
<comment type="subcellular location">
    <subcellularLocation>
        <location evidence="1">Cell membrane</location>
        <topology evidence="1">Multi-pass membrane protein</topology>
    </subcellularLocation>
</comment>
<keyword evidence="3" id="KW-1003">Cell membrane</keyword>
<evidence type="ECO:0000256" key="1">
    <source>
        <dbReference type="ARBA" id="ARBA00004651"/>
    </source>
</evidence>
<evidence type="ECO:0000259" key="13">
    <source>
        <dbReference type="PROSITE" id="PS51371"/>
    </source>
</evidence>
<dbReference type="InterPro" id="IPR036318">
    <property type="entry name" value="FAD-bd_PCMH-like_sf"/>
</dbReference>
<feature type="domain" description="CBS" evidence="13">
    <location>
        <begin position="221"/>
        <end position="281"/>
    </location>
</feature>
<evidence type="ECO:0000256" key="12">
    <source>
        <dbReference type="SAM" id="Phobius"/>
    </source>
</evidence>
<evidence type="ECO:0000313" key="16">
    <source>
        <dbReference type="Proteomes" id="UP000239485"/>
    </source>
</evidence>
<dbReference type="OrthoDB" id="110231at2"/>
<evidence type="ECO:0000256" key="9">
    <source>
        <dbReference type="PROSITE-ProRule" id="PRU00703"/>
    </source>
</evidence>
<dbReference type="Pfam" id="PF03471">
    <property type="entry name" value="CorC_HlyC"/>
    <property type="match status" value="1"/>
</dbReference>
<dbReference type="InterPro" id="IPR016169">
    <property type="entry name" value="FAD-bd_PCMH_sub2"/>
</dbReference>
<dbReference type="InterPro" id="IPR002550">
    <property type="entry name" value="CNNM"/>
</dbReference>
<dbReference type="PANTHER" id="PTHR43099">
    <property type="entry name" value="UPF0053 PROTEIN YRKA"/>
    <property type="match status" value="1"/>
</dbReference>
<evidence type="ECO:0000256" key="5">
    <source>
        <dbReference type="ARBA" id="ARBA00022737"/>
    </source>
</evidence>
<keyword evidence="4 10" id="KW-0812">Transmembrane</keyword>
<proteinExistence type="inferred from homology"/>
<evidence type="ECO:0000256" key="11">
    <source>
        <dbReference type="SAM" id="MobiDB-lite"/>
    </source>
</evidence>
<feature type="transmembrane region" description="Helical" evidence="12">
    <location>
        <begin position="63"/>
        <end position="86"/>
    </location>
</feature>
<protein>
    <submittedName>
        <fullName evidence="15">CBS domain containing-hemolysin-like protein</fullName>
    </submittedName>
</protein>
<dbReference type="InterPro" id="IPR051676">
    <property type="entry name" value="UPF0053_domain"/>
</dbReference>
<dbReference type="Gene3D" id="3.30.465.10">
    <property type="match status" value="1"/>
</dbReference>
<dbReference type="SUPFAM" id="SSF54631">
    <property type="entry name" value="CBS-domain pair"/>
    <property type="match status" value="1"/>
</dbReference>
<keyword evidence="16" id="KW-1185">Reference proteome</keyword>
<feature type="domain" description="CNNM transmembrane" evidence="14">
    <location>
        <begin position="1"/>
        <end position="202"/>
    </location>
</feature>
<evidence type="ECO:0000256" key="6">
    <source>
        <dbReference type="ARBA" id="ARBA00022989"/>
    </source>
</evidence>
<dbReference type="InterPro" id="IPR005170">
    <property type="entry name" value="Transptr-assoc_dom"/>
</dbReference>
<dbReference type="Pfam" id="PF01595">
    <property type="entry name" value="CNNM"/>
    <property type="match status" value="1"/>
</dbReference>
<dbReference type="GO" id="GO:0005886">
    <property type="term" value="C:plasma membrane"/>
    <property type="evidence" value="ECO:0007669"/>
    <property type="project" value="UniProtKB-SubCell"/>
</dbReference>
<feature type="region of interest" description="Disordered" evidence="11">
    <location>
        <begin position="428"/>
        <end position="485"/>
    </location>
</feature>
<name>A0A2S6IWG7_9ACTN</name>
<dbReference type="AlphaFoldDB" id="A0A2S6IWG7"/>
<dbReference type="Proteomes" id="UP000239485">
    <property type="component" value="Unassembled WGS sequence"/>
</dbReference>
<comment type="similarity">
    <text evidence="2">Belongs to the UPF0053 family.</text>
</comment>
<reference evidence="15 16" key="1">
    <citation type="submission" date="2018-02" db="EMBL/GenBank/DDBJ databases">
        <title>Genomic Encyclopedia of Archaeal and Bacterial Type Strains, Phase II (KMG-II): from individual species to whole genera.</title>
        <authorList>
            <person name="Goeker M."/>
        </authorList>
    </citation>
    <scope>NUCLEOTIDE SEQUENCE [LARGE SCALE GENOMIC DNA]</scope>
    <source>
        <strain evidence="15 16">DSM 22857</strain>
    </source>
</reference>
<evidence type="ECO:0000256" key="4">
    <source>
        <dbReference type="ARBA" id="ARBA00022692"/>
    </source>
</evidence>
<feature type="compositionally biased region" description="Low complexity" evidence="11">
    <location>
        <begin position="436"/>
        <end position="459"/>
    </location>
</feature>
<dbReference type="SUPFAM" id="SSF56176">
    <property type="entry name" value="FAD-binding/transporter-associated domain-like"/>
    <property type="match status" value="1"/>
</dbReference>
<dbReference type="RefSeq" id="WP_104431069.1">
    <property type="nucleotide sequence ID" value="NZ_PTJD01000001.1"/>
</dbReference>